<reference evidence="3" key="1">
    <citation type="submission" date="2024-07" db="EMBL/GenBank/DDBJ databases">
        <title>Pseudomonas strain that inhibits Aeromonas fish pathogens.</title>
        <authorList>
            <person name="Wildschutte H."/>
        </authorList>
    </citation>
    <scope>NUCLEOTIDE SEQUENCE [LARGE SCALE GENOMIC DNA]</scope>
    <source>
        <strain evidence="3">n60</strain>
    </source>
</reference>
<dbReference type="RefSeq" id="WP_369141705.1">
    <property type="nucleotide sequence ID" value="NZ_JBFTEZ010000002.1"/>
</dbReference>
<protein>
    <submittedName>
        <fullName evidence="2">Uncharacterized protein</fullName>
    </submittedName>
</protein>
<accession>A0ABV3YNF2</accession>
<feature type="region of interest" description="Disordered" evidence="1">
    <location>
        <begin position="1"/>
        <end position="26"/>
    </location>
</feature>
<evidence type="ECO:0000313" key="3">
    <source>
        <dbReference type="Proteomes" id="UP001560293"/>
    </source>
</evidence>
<comment type="caution">
    <text evidence="2">The sequence shown here is derived from an EMBL/GenBank/DDBJ whole genome shotgun (WGS) entry which is preliminary data.</text>
</comment>
<organism evidence="2 3">
    <name type="scientific">Dietzia cinnamea</name>
    <dbReference type="NCBI Taxonomy" id="321318"/>
    <lineage>
        <taxon>Bacteria</taxon>
        <taxon>Bacillati</taxon>
        <taxon>Actinomycetota</taxon>
        <taxon>Actinomycetes</taxon>
        <taxon>Mycobacteriales</taxon>
        <taxon>Dietziaceae</taxon>
        <taxon>Dietzia</taxon>
    </lineage>
</organism>
<gene>
    <name evidence="2" type="ORF">AB6N35_15775</name>
</gene>
<evidence type="ECO:0000313" key="2">
    <source>
        <dbReference type="EMBL" id="MEX6465774.1"/>
    </source>
</evidence>
<dbReference type="EMBL" id="JBFTEZ010000002">
    <property type="protein sequence ID" value="MEX6465774.1"/>
    <property type="molecule type" value="Genomic_DNA"/>
</dbReference>
<keyword evidence="3" id="KW-1185">Reference proteome</keyword>
<name>A0ABV3YNF2_9ACTN</name>
<dbReference type="Proteomes" id="UP001560293">
    <property type="component" value="Unassembled WGS sequence"/>
</dbReference>
<sequence>MSPSNPGRCTQTGSLDTLSSNSANPTTAIDSATEKAALDAYANLDTEAARKADPAGYDRRLSKLSSSPAMTTFLNRYSVDPQGELDRLAALMDENAIDTFLTKTAGKYLVPNTDGTGGYRLVSELPPEPNKQDGPLQPAATCWKSFVGIGAFTWVTGFHCALTGVLTFPCLWIAAIAGDNINWDRYC</sequence>
<evidence type="ECO:0000256" key="1">
    <source>
        <dbReference type="SAM" id="MobiDB-lite"/>
    </source>
</evidence>
<proteinExistence type="predicted"/>